<evidence type="ECO:0000313" key="2">
    <source>
        <dbReference type="Proteomes" id="UP001614394"/>
    </source>
</evidence>
<dbReference type="Pfam" id="PF01547">
    <property type="entry name" value="SBP_bac_1"/>
    <property type="match status" value="1"/>
</dbReference>
<evidence type="ECO:0000313" key="1">
    <source>
        <dbReference type="EMBL" id="MFI9104779.1"/>
    </source>
</evidence>
<dbReference type="PROSITE" id="PS51257">
    <property type="entry name" value="PROKAR_LIPOPROTEIN"/>
    <property type="match status" value="1"/>
</dbReference>
<dbReference type="InterPro" id="IPR006059">
    <property type="entry name" value="SBP"/>
</dbReference>
<dbReference type="SUPFAM" id="SSF53850">
    <property type="entry name" value="Periplasmic binding protein-like II"/>
    <property type="match status" value="1"/>
</dbReference>
<organism evidence="1 2">
    <name type="scientific">Streptomyces fildesensis</name>
    <dbReference type="NCBI Taxonomy" id="375757"/>
    <lineage>
        <taxon>Bacteria</taxon>
        <taxon>Bacillati</taxon>
        <taxon>Actinomycetota</taxon>
        <taxon>Actinomycetes</taxon>
        <taxon>Kitasatosporales</taxon>
        <taxon>Streptomycetaceae</taxon>
        <taxon>Streptomyces</taxon>
    </lineage>
</organism>
<reference evidence="1 2" key="1">
    <citation type="submission" date="2024-10" db="EMBL/GenBank/DDBJ databases">
        <title>The Natural Products Discovery Center: Release of the First 8490 Sequenced Strains for Exploring Actinobacteria Biosynthetic Diversity.</title>
        <authorList>
            <person name="Kalkreuter E."/>
            <person name="Kautsar S.A."/>
            <person name="Yang D."/>
            <person name="Bader C.D."/>
            <person name="Teijaro C.N."/>
            <person name="Fluegel L."/>
            <person name="Davis C.M."/>
            <person name="Simpson J.R."/>
            <person name="Lauterbach L."/>
            <person name="Steele A.D."/>
            <person name="Gui C."/>
            <person name="Meng S."/>
            <person name="Li G."/>
            <person name="Viehrig K."/>
            <person name="Ye F."/>
            <person name="Su P."/>
            <person name="Kiefer A.F."/>
            <person name="Nichols A."/>
            <person name="Cepeda A.J."/>
            <person name="Yan W."/>
            <person name="Fan B."/>
            <person name="Jiang Y."/>
            <person name="Adhikari A."/>
            <person name="Zheng C.-J."/>
            <person name="Schuster L."/>
            <person name="Cowan T.M."/>
            <person name="Smanski M.J."/>
            <person name="Chevrette M.G."/>
            <person name="De Carvalho L.P.S."/>
            <person name="Shen B."/>
        </authorList>
    </citation>
    <scope>NUCLEOTIDE SEQUENCE [LARGE SCALE GENOMIC DNA]</scope>
    <source>
        <strain evidence="1 2">NPDC053399</strain>
    </source>
</reference>
<dbReference type="PANTHER" id="PTHR43649">
    <property type="entry name" value="ARABINOSE-BINDING PROTEIN-RELATED"/>
    <property type="match status" value="1"/>
</dbReference>
<dbReference type="RefSeq" id="WP_399655403.1">
    <property type="nucleotide sequence ID" value="NZ_JBITYG010000010.1"/>
</dbReference>
<protein>
    <submittedName>
        <fullName evidence="1">Extracellular solute-binding protein</fullName>
    </submittedName>
</protein>
<dbReference type="InterPro" id="IPR050490">
    <property type="entry name" value="Bact_solute-bd_prot1"/>
</dbReference>
<dbReference type="PANTHER" id="PTHR43649:SF30">
    <property type="entry name" value="ABC TRANSPORTER SUBSTRATE-BINDING PROTEIN"/>
    <property type="match status" value="1"/>
</dbReference>
<accession>A0ABW8CE96</accession>
<sequence length="425" mass="45946">MHRRRLLGTAAAGIAAALALTTLSGCGGSSALGGDVTLHMVAADYGTDAATSSKKYWDELGRAFEAKNPGIKVDIQVIDWDHVDTKVAEMVKAGKAPDIAQIGSYAAYASKGQLYSADELFPISTQADFIPSLATAGEQNRTQYGIPFVSSSRMFFYNQTLFDDAGIKDAPKTWADIAADAKKLKEHGVKMPYGLPLGPEEAQAESLIWMLGKQGSYTDTVGSYTLDSQPNVEAMQWLKDNLVQPGLTGSDPAKTNRRTVFDAFLAGKAGMVNGHPTLLKQALAKGIKVKAVQIPGEGGRMAETLGVADWMMAFKQNGHRGEIGKFLQFSYSPENSIKFLDEYGLLPVTNSAMQAMRKDPKDKDLIEFIDLLPSAQFYPVDKTSWGPVSDQMKKVLGSAVTTDPKTVLSDLQRFAENQDAAEKVK</sequence>
<dbReference type="Proteomes" id="UP001614394">
    <property type="component" value="Unassembled WGS sequence"/>
</dbReference>
<gene>
    <name evidence="1" type="ORF">ACIGXA_30120</name>
</gene>
<dbReference type="Gene3D" id="3.40.190.10">
    <property type="entry name" value="Periplasmic binding protein-like II"/>
    <property type="match status" value="2"/>
</dbReference>
<proteinExistence type="predicted"/>
<keyword evidence="2" id="KW-1185">Reference proteome</keyword>
<dbReference type="EMBL" id="JBITYG010000010">
    <property type="protein sequence ID" value="MFI9104779.1"/>
    <property type="molecule type" value="Genomic_DNA"/>
</dbReference>
<comment type="caution">
    <text evidence="1">The sequence shown here is derived from an EMBL/GenBank/DDBJ whole genome shotgun (WGS) entry which is preliminary data.</text>
</comment>
<name>A0ABW8CE96_9ACTN</name>